<gene>
    <name evidence="2" type="ORF">EZS26_003738</name>
</gene>
<accession>A0A5M8NTL3</accession>
<protein>
    <recommendedName>
        <fullName evidence="1">Uncharacterized protein TP-0789 domain-containing protein</fullName>
    </recommendedName>
</protein>
<reference evidence="2 3" key="1">
    <citation type="submission" date="2019-03" db="EMBL/GenBank/DDBJ databases">
        <title>Single cell metagenomics reveals metabolic interactions within the superorganism composed of flagellate Streblomastix strix and complex community of Bacteroidetes bacteria on its surface.</title>
        <authorList>
            <person name="Treitli S.C."/>
            <person name="Kolisko M."/>
            <person name="Husnik F."/>
            <person name="Keeling P."/>
            <person name="Hampl V."/>
        </authorList>
    </citation>
    <scope>NUCLEOTIDE SEQUENCE [LARGE SCALE GENOMIC DNA]</scope>
    <source>
        <strain evidence="2">St1</strain>
    </source>
</reference>
<feature type="domain" description="Uncharacterized protein TP-0789" evidence="1">
    <location>
        <begin position="63"/>
        <end position="245"/>
    </location>
</feature>
<dbReference type="Pfam" id="PF17131">
    <property type="entry name" value="LolA_like"/>
    <property type="match status" value="1"/>
</dbReference>
<dbReference type="EMBL" id="SNRX01000137">
    <property type="protein sequence ID" value="KAA6300120.1"/>
    <property type="molecule type" value="Genomic_DNA"/>
</dbReference>
<proteinExistence type="predicted"/>
<dbReference type="PANTHER" id="PTHR37507:SF2">
    <property type="entry name" value="SPORULATION PROTEIN YDCC"/>
    <property type="match status" value="1"/>
</dbReference>
<evidence type="ECO:0000313" key="2">
    <source>
        <dbReference type="EMBL" id="KAA6300120.1"/>
    </source>
</evidence>
<dbReference type="CDD" id="cd16329">
    <property type="entry name" value="LolA_like"/>
    <property type="match status" value="1"/>
</dbReference>
<evidence type="ECO:0000313" key="3">
    <source>
        <dbReference type="Proteomes" id="UP000324575"/>
    </source>
</evidence>
<dbReference type="PANTHER" id="PTHR37507">
    <property type="entry name" value="SPORULATION PROTEIN YDCC"/>
    <property type="match status" value="1"/>
</dbReference>
<sequence length="245" mass="28142">MKKWTFFFAAAILATRVDAQDPVKILEAVDENISVNSRIIESTMIIHGKRNDRTMTSKSYSIGNKKSFTEYLSPVRDKGTKMLKLDKELWMYSPSTDRTIMISGHMLRQSVMGSDLSYEDMMDDWKLKDIYTPQITGEETVGGRKCHVLQLSAKVEDVAYDAQKLWVDRERNVPLVQELYAKSGQLLKRITLSEVRQTGGGRWYPMKMNYKDVLKDGNGTDWIITSIEFDKAIPDYIFSKASLKQ</sequence>
<dbReference type="Proteomes" id="UP000324575">
    <property type="component" value="Unassembled WGS sequence"/>
</dbReference>
<dbReference type="InterPro" id="IPR052944">
    <property type="entry name" value="Sporulation_related"/>
</dbReference>
<dbReference type="InterPro" id="IPR033399">
    <property type="entry name" value="TP_0789-like"/>
</dbReference>
<organism evidence="2 3">
    <name type="scientific">Candidatus Ordinivivax streblomastigis</name>
    <dbReference type="NCBI Taxonomy" id="2540710"/>
    <lineage>
        <taxon>Bacteria</taxon>
        <taxon>Pseudomonadati</taxon>
        <taxon>Bacteroidota</taxon>
        <taxon>Bacteroidia</taxon>
        <taxon>Bacteroidales</taxon>
        <taxon>Candidatus Ordinivivax</taxon>
    </lineage>
</organism>
<name>A0A5M8NTL3_9BACT</name>
<comment type="caution">
    <text evidence="2">The sequence shown here is derived from an EMBL/GenBank/DDBJ whole genome shotgun (WGS) entry which is preliminary data.</text>
</comment>
<evidence type="ECO:0000259" key="1">
    <source>
        <dbReference type="Pfam" id="PF17131"/>
    </source>
</evidence>
<dbReference type="Gene3D" id="2.50.20.10">
    <property type="entry name" value="Lipoprotein localisation LolA/LolB/LppX"/>
    <property type="match status" value="1"/>
</dbReference>
<dbReference type="AlphaFoldDB" id="A0A5M8NTL3"/>